<dbReference type="STRING" id="200904.GCA_900168775_00477"/>
<feature type="domain" description="Calcineurin-like phosphoesterase" evidence="12">
    <location>
        <begin position="7"/>
        <end position="238"/>
    </location>
</feature>
<evidence type="ECO:0000256" key="9">
    <source>
        <dbReference type="ARBA" id="ARBA00022801"/>
    </source>
</evidence>
<dbReference type="InterPro" id="IPR041827">
    <property type="entry name" value="CpdB_N"/>
</dbReference>
<evidence type="ECO:0000256" key="3">
    <source>
        <dbReference type="ARBA" id="ARBA00001968"/>
    </source>
</evidence>
<dbReference type="PRINTS" id="PR01607">
    <property type="entry name" value="APYRASEFAMLY"/>
</dbReference>
<keyword evidence="15" id="KW-1185">Reference proteome</keyword>
<evidence type="ECO:0000256" key="1">
    <source>
        <dbReference type="ARBA" id="ARBA00000527"/>
    </source>
</evidence>
<dbReference type="InterPro" id="IPR029052">
    <property type="entry name" value="Metallo-depent_PP-like"/>
</dbReference>
<dbReference type="GO" id="GO:0008663">
    <property type="term" value="F:2',3'-cyclic-nucleotide 2'-phosphodiesterase activity"/>
    <property type="evidence" value="ECO:0007669"/>
    <property type="project" value="UniProtKB-EC"/>
</dbReference>
<evidence type="ECO:0000256" key="4">
    <source>
        <dbReference type="ARBA" id="ARBA00004196"/>
    </source>
</evidence>
<gene>
    <name evidence="14" type="ORF">DES48_102203</name>
</gene>
<dbReference type="PANTHER" id="PTHR11575">
    <property type="entry name" value="5'-NUCLEOTIDASE-RELATED"/>
    <property type="match status" value="1"/>
</dbReference>
<dbReference type="InterPro" id="IPR036907">
    <property type="entry name" value="5'-Nucleotdase_C_sf"/>
</dbReference>
<evidence type="ECO:0000256" key="10">
    <source>
        <dbReference type="ARBA" id="ARBA00023268"/>
    </source>
</evidence>
<dbReference type="EMBL" id="QNRI01000002">
    <property type="protein sequence ID" value="RBP00441.1"/>
    <property type="molecule type" value="Genomic_DNA"/>
</dbReference>
<proteinExistence type="inferred from homology"/>
<dbReference type="GO" id="GO:0009166">
    <property type="term" value="P:nucleotide catabolic process"/>
    <property type="evidence" value="ECO:0007669"/>
    <property type="project" value="InterPro"/>
</dbReference>
<evidence type="ECO:0000256" key="11">
    <source>
        <dbReference type="RuleBase" id="RU362119"/>
    </source>
</evidence>
<comment type="caution">
    <text evidence="14">The sequence shown here is derived from an EMBL/GenBank/DDBJ whole genome shotgun (WGS) entry which is preliminary data.</text>
</comment>
<dbReference type="GO" id="GO:0046872">
    <property type="term" value="F:metal ion binding"/>
    <property type="evidence" value="ECO:0007669"/>
    <property type="project" value="UniProtKB-KW"/>
</dbReference>
<evidence type="ECO:0000256" key="8">
    <source>
        <dbReference type="ARBA" id="ARBA00022741"/>
    </source>
</evidence>
<sequence length="523" mass="58970">MESKQLTILATSDVHGYIYPTNYSDHQDRKLGLAKLATLIKEKRKKTPVVLLDNGDMIQGSPFTFYHAKFAREQKNPMIKVANKLGYQAAVFGNHEFNYGLDYLKQVIAESNFPWLSASILSSETNQPAFGQPYIISEIDGVRIAVIGVTTHYIPNWEEPSHIKGLNFADTLETTKYWVKKVRKEEQPDVCVVAYHGGFERDLHSGEPTEPLTGENQGYEISQEVEGMDVFITGHQHRDIATHLNGAAVVQPSNMGQRLGEITLNLEKNETGKWEVKSAIPKTIEIPETMKADAEILELVEELERDTQSWLDTPIGEIKGDMTIIDPLQVRLEDHPFIEFINRVQMEVSGAPISNTALFNNTSPGFPKQVTMRDIVSNYVFPNTLKVLELTGADIKAALEQSASYFIIDDSGEITVNPAYMEPKPQHYNYDMWEGITYELTISNPVGERVSELLFEGKPMDLAATFHVVMNNYRASGGGNFAMFQEKEIVKDIPTDMTELIADYILKHKTIEATCDNNWRVKK</sequence>
<feature type="domain" description="5'-Nucleotidase C-terminal" evidence="13">
    <location>
        <begin position="315"/>
        <end position="486"/>
    </location>
</feature>
<evidence type="ECO:0000313" key="14">
    <source>
        <dbReference type="EMBL" id="RBP00441.1"/>
    </source>
</evidence>
<evidence type="ECO:0000256" key="7">
    <source>
        <dbReference type="ARBA" id="ARBA00022729"/>
    </source>
</evidence>
<keyword evidence="8 11" id="KW-0547">Nucleotide-binding</keyword>
<dbReference type="RefSeq" id="WP_079710496.1">
    <property type="nucleotide sequence ID" value="NZ_BAABQN010000002.1"/>
</dbReference>
<dbReference type="InterPro" id="IPR006179">
    <property type="entry name" value="5_nucleotidase/apyrase"/>
</dbReference>
<evidence type="ECO:0000259" key="12">
    <source>
        <dbReference type="Pfam" id="PF00149"/>
    </source>
</evidence>
<dbReference type="InterPro" id="IPR008334">
    <property type="entry name" value="5'-Nucleotdase_C"/>
</dbReference>
<evidence type="ECO:0000256" key="2">
    <source>
        <dbReference type="ARBA" id="ARBA00001730"/>
    </source>
</evidence>
<dbReference type="CDD" id="cd07410">
    <property type="entry name" value="MPP_CpdB_N"/>
    <property type="match status" value="1"/>
</dbReference>
<dbReference type="GO" id="GO:0008254">
    <property type="term" value="F:3'-nucleotidase activity"/>
    <property type="evidence" value="ECO:0007669"/>
    <property type="project" value="UniProtKB-EC"/>
</dbReference>
<dbReference type="GO" id="GO:0000166">
    <property type="term" value="F:nucleotide binding"/>
    <property type="evidence" value="ECO:0007669"/>
    <property type="project" value="UniProtKB-KW"/>
</dbReference>
<dbReference type="Gene3D" id="3.60.21.10">
    <property type="match status" value="1"/>
</dbReference>
<dbReference type="PROSITE" id="PS00785">
    <property type="entry name" value="5_NUCLEOTIDASE_1"/>
    <property type="match status" value="1"/>
</dbReference>
<dbReference type="AlphaFoldDB" id="A0A366EDF8"/>
<comment type="subcellular location">
    <subcellularLocation>
        <location evidence="4">Cell envelope</location>
    </subcellularLocation>
</comment>
<protein>
    <submittedName>
        <fullName evidence="14">5'-nucleotidase/2',3'-cyclic-nucleotide 2'-phosphodiesterase/3'-nucleotidase</fullName>
    </submittedName>
</protein>
<dbReference type="OrthoDB" id="9801679at2"/>
<dbReference type="Gene3D" id="3.90.780.10">
    <property type="entry name" value="5'-Nucleotidase, C-terminal domain"/>
    <property type="match status" value="1"/>
</dbReference>
<name>A0A366EDF8_9BACI</name>
<dbReference type="InterPro" id="IPR006146">
    <property type="entry name" value="5'-Nucleotdase_CS"/>
</dbReference>
<evidence type="ECO:0000256" key="5">
    <source>
        <dbReference type="ARBA" id="ARBA00006654"/>
    </source>
</evidence>
<dbReference type="Proteomes" id="UP000252254">
    <property type="component" value="Unassembled WGS sequence"/>
</dbReference>
<keyword evidence="6" id="KW-0479">Metal-binding</keyword>
<comment type="catalytic activity">
    <reaction evidence="2">
        <text>a nucleoside 2',3'-cyclic phosphate + H2O = a nucleoside 3'-phosphate + H(+)</text>
        <dbReference type="Rhea" id="RHEA:19621"/>
        <dbReference type="ChEBI" id="CHEBI:15377"/>
        <dbReference type="ChEBI" id="CHEBI:15378"/>
        <dbReference type="ChEBI" id="CHEBI:66949"/>
        <dbReference type="ChEBI" id="CHEBI:66954"/>
        <dbReference type="EC" id="3.1.4.16"/>
    </reaction>
</comment>
<dbReference type="SUPFAM" id="SSF55816">
    <property type="entry name" value="5'-nucleotidase (syn. UDP-sugar hydrolase), C-terminal domain"/>
    <property type="match status" value="1"/>
</dbReference>
<accession>A0A366EDF8</accession>
<comment type="cofactor">
    <cofactor evidence="3">
        <name>a divalent metal cation</name>
        <dbReference type="ChEBI" id="CHEBI:60240"/>
    </cofactor>
</comment>
<comment type="similarity">
    <text evidence="5 11">Belongs to the 5'-nucleotidase family.</text>
</comment>
<organism evidence="14 15">
    <name type="scientific">Paraliobacillus ryukyuensis</name>
    <dbReference type="NCBI Taxonomy" id="200904"/>
    <lineage>
        <taxon>Bacteria</taxon>
        <taxon>Bacillati</taxon>
        <taxon>Bacillota</taxon>
        <taxon>Bacilli</taxon>
        <taxon>Bacillales</taxon>
        <taxon>Bacillaceae</taxon>
        <taxon>Paraliobacillus</taxon>
    </lineage>
</organism>
<evidence type="ECO:0000313" key="15">
    <source>
        <dbReference type="Proteomes" id="UP000252254"/>
    </source>
</evidence>
<dbReference type="Pfam" id="PF02872">
    <property type="entry name" value="5_nucleotid_C"/>
    <property type="match status" value="1"/>
</dbReference>
<keyword evidence="9 11" id="KW-0378">Hydrolase</keyword>
<evidence type="ECO:0000256" key="6">
    <source>
        <dbReference type="ARBA" id="ARBA00022723"/>
    </source>
</evidence>
<dbReference type="PANTHER" id="PTHR11575:SF6">
    <property type="entry name" value="2',3'-CYCLIC-NUCLEOTIDE 2'-PHOSPHODIESTERASE_3'-NUCLEOTIDASE"/>
    <property type="match status" value="1"/>
</dbReference>
<dbReference type="SUPFAM" id="SSF56300">
    <property type="entry name" value="Metallo-dependent phosphatases"/>
    <property type="match status" value="1"/>
</dbReference>
<reference evidence="14 15" key="1">
    <citation type="submission" date="2018-06" db="EMBL/GenBank/DDBJ databases">
        <title>Genomic Encyclopedia of Type Strains, Phase IV (KMG-IV): sequencing the most valuable type-strain genomes for metagenomic binning, comparative biology and taxonomic classification.</title>
        <authorList>
            <person name="Goeker M."/>
        </authorList>
    </citation>
    <scope>NUCLEOTIDE SEQUENCE [LARGE SCALE GENOMIC DNA]</scope>
    <source>
        <strain evidence="14 15">DSM 15140</strain>
    </source>
</reference>
<evidence type="ECO:0000259" key="13">
    <source>
        <dbReference type="Pfam" id="PF02872"/>
    </source>
</evidence>
<keyword evidence="7" id="KW-0732">Signal</keyword>
<dbReference type="Pfam" id="PF00149">
    <property type="entry name" value="Metallophos"/>
    <property type="match status" value="1"/>
</dbReference>
<dbReference type="InterPro" id="IPR004843">
    <property type="entry name" value="Calcineurin-like_PHP"/>
</dbReference>
<comment type="catalytic activity">
    <reaction evidence="1">
        <text>a ribonucleoside 3'-phosphate + H2O = a ribonucleoside + phosphate</text>
        <dbReference type="Rhea" id="RHEA:10144"/>
        <dbReference type="ChEBI" id="CHEBI:13197"/>
        <dbReference type="ChEBI" id="CHEBI:15377"/>
        <dbReference type="ChEBI" id="CHEBI:18254"/>
        <dbReference type="ChEBI" id="CHEBI:43474"/>
        <dbReference type="EC" id="3.1.3.6"/>
    </reaction>
</comment>
<keyword evidence="10" id="KW-0511">Multifunctional enzyme</keyword>
<dbReference type="GO" id="GO:0030288">
    <property type="term" value="C:outer membrane-bounded periplasmic space"/>
    <property type="evidence" value="ECO:0007669"/>
    <property type="project" value="TreeGrafter"/>
</dbReference>